<dbReference type="InterPro" id="IPR011519">
    <property type="entry name" value="UnbV_ASPIC"/>
</dbReference>
<keyword evidence="4" id="KW-1185">Reference proteome</keyword>
<proteinExistence type="predicted"/>
<dbReference type="InterPro" id="IPR027039">
    <property type="entry name" value="Crtac1"/>
</dbReference>
<evidence type="ECO:0000256" key="1">
    <source>
        <dbReference type="ARBA" id="ARBA00022729"/>
    </source>
</evidence>
<dbReference type="Proteomes" id="UP000636004">
    <property type="component" value="Unassembled WGS sequence"/>
</dbReference>
<reference evidence="3" key="2">
    <citation type="submission" date="2020-09" db="EMBL/GenBank/DDBJ databases">
        <authorList>
            <person name="Sun Q."/>
            <person name="Kim S."/>
        </authorList>
    </citation>
    <scope>NUCLEOTIDE SEQUENCE</scope>
    <source>
        <strain evidence="3">KCTC 12710</strain>
    </source>
</reference>
<dbReference type="InterPro" id="IPR013517">
    <property type="entry name" value="FG-GAP"/>
</dbReference>
<reference evidence="3" key="1">
    <citation type="journal article" date="2014" name="Int. J. Syst. Evol. Microbiol.">
        <title>Complete genome sequence of Corynebacterium casei LMG S-19264T (=DSM 44701T), isolated from a smear-ripened cheese.</title>
        <authorList>
            <consortium name="US DOE Joint Genome Institute (JGI-PGF)"/>
            <person name="Walter F."/>
            <person name="Albersmeier A."/>
            <person name="Kalinowski J."/>
            <person name="Ruckert C."/>
        </authorList>
    </citation>
    <scope>NUCLEOTIDE SEQUENCE</scope>
    <source>
        <strain evidence="3">KCTC 12710</strain>
    </source>
</reference>
<comment type="caution">
    <text evidence="3">The sequence shown here is derived from an EMBL/GenBank/DDBJ whole genome shotgun (WGS) entry which is preliminary data.</text>
</comment>
<evidence type="ECO:0000259" key="2">
    <source>
        <dbReference type="Pfam" id="PF07593"/>
    </source>
</evidence>
<dbReference type="Pfam" id="PF07593">
    <property type="entry name" value="UnbV_ASPIC"/>
    <property type="match status" value="1"/>
</dbReference>
<dbReference type="AlphaFoldDB" id="A0A918V787"/>
<dbReference type="PROSITE" id="PS51257">
    <property type="entry name" value="PROKAR_LIPOPROTEIN"/>
    <property type="match status" value="1"/>
</dbReference>
<dbReference type="Gene3D" id="2.130.10.130">
    <property type="entry name" value="Integrin alpha, N-terminal"/>
    <property type="match status" value="4"/>
</dbReference>
<protein>
    <recommendedName>
        <fullName evidence="2">ASPIC/UnbV domain-containing protein</fullName>
    </recommendedName>
</protein>
<dbReference type="InterPro" id="IPR028994">
    <property type="entry name" value="Integrin_alpha_N"/>
</dbReference>
<dbReference type="PANTHER" id="PTHR16026:SF0">
    <property type="entry name" value="CARTILAGE ACIDIC PROTEIN 1"/>
    <property type="match status" value="1"/>
</dbReference>
<evidence type="ECO:0000313" key="4">
    <source>
        <dbReference type="Proteomes" id="UP000636004"/>
    </source>
</evidence>
<gene>
    <name evidence="3" type="ORF">GCM10007028_14350</name>
</gene>
<accession>A0A918V787</accession>
<dbReference type="EMBL" id="BMWZ01000003">
    <property type="protein sequence ID" value="GGZ78051.1"/>
    <property type="molecule type" value="Genomic_DNA"/>
</dbReference>
<dbReference type="Pfam" id="PF13517">
    <property type="entry name" value="FG-GAP_3"/>
    <property type="match status" value="5"/>
</dbReference>
<sequence>MIRMKELRCIAFTVLFLVLACENTNRNLYPEKLVGGFELLAPEVTGIDFNNRLRETKDLNHYFYSQIYVGSGVAIGDLNNDGLSDIFFGGNQVSDRLYLNKGNFQFEDITKKSKVAKNAGWTWGVTMADVNADGYLDIYVSRNGNSMNLEDRKNQLYINNHDLTFTESAMKYGLADVGYSTQALFFDMDNDGDLDMYQVNQVVDKKIALVNKIPSKHYEFFKDRIYKNENGKFRDVSDEVGISRDLAYGLSVNASDFNNDGWMDLYVANDYAEPDFMYYNNGDGTFRNVINEKLKHITNLSMGSDTGDVNNDGLMDLITTDMTPEDHYRSKTNMASMSIEAFNTLVDAGAHHQYMANALQINTGMGSFSDVANLAGIANTDWSWSSLLVDLDNDGWKDIMVSNGIKKDVDNNDYLALLRNLDPKTITPEKLFQISKDAPSQRISNYVFRNKGNFEYEKVTKDWGFDTPSFSSGMAYGDLDNDGDLDVVINNMDAPAFVYKNKATGNFLKINLEGSDKNVFGYGAKAIIHHNGIKQVAENSVTRGFISSVEPGLFFGLGKEIKVEKVEVVWPDGKVNRFEDVSANKTLTAKYSSAEIRAIKTIEKPRLLIASNASDQGLAYKHEENDFNDFEKEILLPHRLSENGPFSAVADVNADGLEDVFIGGAAGSSAILYLQKENKKFEKSNSQPWENDRAAEDLGCVFFDVDNDGDQDLYVASGGNEFIRGNKFLKDRLYFNNGMGQFTKKDYAVPAIYESTQCVKVSDIDADGDLDLFVGTRLIAEQYPFPASSYLLINDKGTFKKADNKLAPDLENIGMVTDAVFTDIDKDGDDDLMVVGEWMKITLLTNNNGEFKNSSDNFGLEDTRGIWWSITASDLDNDGDDDYIVGNLGRNNKFKASKEHPFKVYSNDFDDNGTNDVVLAKFYKDDYVPLRGRECTSQQMPYVSEKFKDYNSFASSKLLEILPEDKIKGAVVYEINNFESIILINNNGTLSRKALPIQAQLSPLKSSLVQDFNKDGFQDIMTVGNHYGVEVETTRYDAGYGAILLGDGKNNFSFMPPQESGFYVPNDSRSISRIKQNNNFLILVTNNNDVSNVFTGHVN</sequence>
<feature type="domain" description="ASPIC/UnbV" evidence="2">
    <location>
        <begin position="521"/>
        <end position="588"/>
    </location>
</feature>
<name>A0A918V787_9FLAO</name>
<dbReference type="PANTHER" id="PTHR16026">
    <property type="entry name" value="CARTILAGE ACIDIC PROTEIN 1"/>
    <property type="match status" value="1"/>
</dbReference>
<evidence type="ECO:0000313" key="3">
    <source>
        <dbReference type="EMBL" id="GGZ78051.1"/>
    </source>
</evidence>
<organism evidence="3 4">
    <name type="scientific">Algibacter mikhailovii</name>
    <dbReference type="NCBI Taxonomy" id="425498"/>
    <lineage>
        <taxon>Bacteria</taxon>
        <taxon>Pseudomonadati</taxon>
        <taxon>Bacteroidota</taxon>
        <taxon>Flavobacteriia</taxon>
        <taxon>Flavobacteriales</taxon>
        <taxon>Flavobacteriaceae</taxon>
        <taxon>Algibacter</taxon>
    </lineage>
</organism>
<dbReference type="SUPFAM" id="SSF69318">
    <property type="entry name" value="Integrin alpha N-terminal domain"/>
    <property type="match status" value="3"/>
</dbReference>
<keyword evidence="1" id="KW-0732">Signal</keyword>